<name>A0A974CVK6_XENLA</name>
<evidence type="ECO:0000313" key="1">
    <source>
        <dbReference type="EMBL" id="OCT79596.1"/>
    </source>
</evidence>
<dbReference type="AlphaFoldDB" id="A0A974CVK6"/>
<gene>
    <name evidence="1" type="ORF">XELAEV_18026406mg</name>
</gene>
<sequence length="120" mass="13464">MYLNNNPVKKAAGVMILLHDDLPFEYIDSLSDTEGRYITIKGKLAGQLCTIANVYVPNSGQIMYIKNFLKVLEEFSVGRLIVGGDFNLIVNSSADKTNAKCRFSYKDIKEIKFARFTASE</sequence>
<organism evidence="1 2">
    <name type="scientific">Xenopus laevis</name>
    <name type="common">African clawed frog</name>
    <dbReference type="NCBI Taxonomy" id="8355"/>
    <lineage>
        <taxon>Eukaryota</taxon>
        <taxon>Metazoa</taxon>
        <taxon>Chordata</taxon>
        <taxon>Craniata</taxon>
        <taxon>Vertebrata</taxon>
        <taxon>Euteleostomi</taxon>
        <taxon>Amphibia</taxon>
        <taxon>Batrachia</taxon>
        <taxon>Anura</taxon>
        <taxon>Pipoidea</taxon>
        <taxon>Pipidae</taxon>
        <taxon>Xenopodinae</taxon>
        <taxon>Xenopus</taxon>
        <taxon>Xenopus</taxon>
    </lineage>
</organism>
<evidence type="ECO:0000313" key="2">
    <source>
        <dbReference type="Proteomes" id="UP000694892"/>
    </source>
</evidence>
<evidence type="ECO:0008006" key="3">
    <source>
        <dbReference type="Google" id="ProtNLM"/>
    </source>
</evidence>
<accession>A0A974CVK6</accession>
<dbReference type="Proteomes" id="UP000694892">
    <property type="component" value="Chromosome 5L"/>
</dbReference>
<dbReference type="InterPro" id="IPR036691">
    <property type="entry name" value="Endo/exonu/phosph_ase_sf"/>
</dbReference>
<protein>
    <recommendedName>
        <fullName evidence="3">Endonuclease/exonuclease/phosphatase domain-containing protein</fullName>
    </recommendedName>
</protein>
<proteinExistence type="predicted"/>
<dbReference type="Gene3D" id="3.60.10.10">
    <property type="entry name" value="Endonuclease/exonuclease/phosphatase"/>
    <property type="match status" value="1"/>
</dbReference>
<dbReference type="EMBL" id="CM004474">
    <property type="protein sequence ID" value="OCT79596.1"/>
    <property type="molecule type" value="Genomic_DNA"/>
</dbReference>
<reference evidence="2" key="1">
    <citation type="journal article" date="2016" name="Nature">
        <title>Genome evolution in the allotetraploid frog Xenopus laevis.</title>
        <authorList>
            <person name="Session A.M."/>
            <person name="Uno Y."/>
            <person name="Kwon T."/>
            <person name="Chapman J.A."/>
            <person name="Toyoda A."/>
            <person name="Takahashi S."/>
            <person name="Fukui A."/>
            <person name="Hikosaka A."/>
            <person name="Suzuki A."/>
            <person name="Kondo M."/>
            <person name="van Heeringen S.J."/>
            <person name="Quigley I."/>
            <person name="Heinz S."/>
            <person name="Ogino H."/>
            <person name="Ochi H."/>
            <person name="Hellsten U."/>
            <person name="Lyons J.B."/>
            <person name="Simakov O."/>
            <person name="Putnam N."/>
            <person name="Stites J."/>
            <person name="Kuroki Y."/>
            <person name="Tanaka T."/>
            <person name="Michiue T."/>
            <person name="Watanabe M."/>
            <person name="Bogdanovic O."/>
            <person name="Lister R."/>
            <person name="Georgiou G."/>
            <person name="Paranjpe S.S."/>
            <person name="van Kruijsbergen I."/>
            <person name="Shu S."/>
            <person name="Carlson J."/>
            <person name="Kinoshita T."/>
            <person name="Ohta Y."/>
            <person name="Mawaribuchi S."/>
            <person name="Jenkins J."/>
            <person name="Grimwood J."/>
            <person name="Schmutz J."/>
            <person name="Mitros T."/>
            <person name="Mozaffari S.V."/>
            <person name="Suzuki Y."/>
            <person name="Haramoto Y."/>
            <person name="Yamamoto T.S."/>
            <person name="Takagi C."/>
            <person name="Heald R."/>
            <person name="Miller K."/>
            <person name="Haudenschild C."/>
            <person name="Kitzman J."/>
            <person name="Nakayama T."/>
            <person name="Izutsu Y."/>
            <person name="Robert J."/>
            <person name="Fortriede J."/>
            <person name="Burns K."/>
            <person name="Lotay V."/>
            <person name="Karimi K."/>
            <person name="Yasuoka Y."/>
            <person name="Dichmann D.S."/>
            <person name="Flajnik M.F."/>
            <person name="Houston D.W."/>
            <person name="Shendure J."/>
            <person name="DuPasquier L."/>
            <person name="Vize P.D."/>
            <person name="Zorn A.M."/>
            <person name="Ito M."/>
            <person name="Marcotte E.M."/>
            <person name="Wallingford J.B."/>
            <person name="Ito Y."/>
            <person name="Asashima M."/>
            <person name="Ueno N."/>
            <person name="Matsuda Y."/>
            <person name="Veenstra G.J."/>
            <person name="Fujiyama A."/>
            <person name="Harland R.M."/>
            <person name="Taira M."/>
            <person name="Rokhsar D.S."/>
        </authorList>
    </citation>
    <scope>NUCLEOTIDE SEQUENCE [LARGE SCALE GENOMIC DNA]</scope>
    <source>
        <strain evidence="2">J</strain>
    </source>
</reference>
<dbReference type="SUPFAM" id="SSF56219">
    <property type="entry name" value="DNase I-like"/>
    <property type="match status" value="1"/>
</dbReference>